<evidence type="ECO:0000313" key="2">
    <source>
        <dbReference type="EMBL" id="KAK2181648.1"/>
    </source>
</evidence>
<evidence type="ECO:0000256" key="1">
    <source>
        <dbReference type="SAM" id="MobiDB-lite"/>
    </source>
</evidence>
<gene>
    <name evidence="2" type="ORF">NP493_386g02010</name>
</gene>
<dbReference type="Proteomes" id="UP001209878">
    <property type="component" value="Unassembled WGS sequence"/>
</dbReference>
<dbReference type="AlphaFoldDB" id="A0AAD9L398"/>
<sequence length="184" mass="20335">MYRISAICPTHRQNTSLVQQVALLSPRWRSTDVGDARGCSWSSSSRQTVLPAREDSPQSCPKSSLISAKHKHPIGTLPQSVTMATKCADNQTYAYEKVRVRPRDRSPKKHVVGNHGDHYQRSRATADSFSKHTAVAEKQTRTSHVNTEGAAEPHFREGLLLADSSSGQYMSYKDLGDCKIVAVV</sequence>
<organism evidence="2 3">
    <name type="scientific">Ridgeia piscesae</name>
    <name type="common">Tubeworm</name>
    <dbReference type="NCBI Taxonomy" id="27915"/>
    <lineage>
        <taxon>Eukaryota</taxon>
        <taxon>Metazoa</taxon>
        <taxon>Spiralia</taxon>
        <taxon>Lophotrochozoa</taxon>
        <taxon>Annelida</taxon>
        <taxon>Polychaeta</taxon>
        <taxon>Sedentaria</taxon>
        <taxon>Canalipalpata</taxon>
        <taxon>Sabellida</taxon>
        <taxon>Siboglinidae</taxon>
        <taxon>Ridgeia</taxon>
    </lineage>
</organism>
<evidence type="ECO:0000313" key="3">
    <source>
        <dbReference type="Proteomes" id="UP001209878"/>
    </source>
</evidence>
<proteinExistence type="predicted"/>
<accession>A0AAD9L398</accession>
<dbReference type="EMBL" id="JAODUO010000387">
    <property type="protein sequence ID" value="KAK2181648.1"/>
    <property type="molecule type" value="Genomic_DNA"/>
</dbReference>
<name>A0AAD9L398_RIDPI</name>
<protein>
    <submittedName>
        <fullName evidence="2">Uncharacterized protein</fullName>
    </submittedName>
</protein>
<reference evidence="2" key="1">
    <citation type="journal article" date="2023" name="Mol. Biol. Evol.">
        <title>Third-Generation Sequencing Reveals the Adaptive Role of the Epigenome in Three Deep-Sea Polychaetes.</title>
        <authorList>
            <person name="Perez M."/>
            <person name="Aroh O."/>
            <person name="Sun Y."/>
            <person name="Lan Y."/>
            <person name="Juniper S.K."/>
            <person name="Young C.R."/>
            <person name="Angers B."/>
            <person name="Qian P.Y."/>
        </authorList>
    </citation>
    <scope>NUCLEOTIDE SEQUENCE</scope>
    <source>
        <strain evidence="2">R07B-5</strain>
    </source>
</reference>
<comment type="caution">
    <text evidence="2">The sequence shown here is derived from an EMBL/GenBank/DDBJ whole genome shotgun (WGS) entry which is preliminary data.</text>
</comment>
<keyword evidence="3" id="KW-1185">Reference proteome</keyword>
<feature type="region of interest" description="Disordered" evidence="1">
    <location>
        <begin position="35"/>
        <end position="65"/>
    </location>
</feature>